<keyword evidence="3" id="KW-1185">Reference proteome</keyword>
<name>A0ABN0Z8R0_9ACTN</name>
<comment type="caution">
    <text evidence="2">The sequence shown here is derived from an EMBL/GenBank/DDBJ whole genome shotgun (WGS) entry which is preliminary data.</text>
</comment>
<organism evidence="2 3">
    <name type="scientific">Streptomyces luteireticuli</name>
    <dbReference type="NCBI Taxonomy" id="173858"/>
    <lineage>
        <taxon>Bacteria</taxon>
        <taxon>Bacillati</taxon>
        <taxon>Actinomycetota</taxon>
        <taxon>Actinomycetes</taxon>
        <taxon>Kitasatosporales</taxon>
        <taxon>Streptomycetaceae</taxon>
        <taxon>Streptomyces</taxon>
    </lineage>
</organism>
<dbReference type="RefSeq" id="WP_344032901.1">
    <property type="nucleotide sequence ID" value="NZ_BAAABX010000090.1"/>
</dbReference>
<reference evidence="2 3" key="1">
    <citation type="journal article" date="2019" name="Int. J. Syst. Evol. Microbiol.">
        <title>The Global Catalogue of Microorganisms (GCM) 10K type strain sequencing project: providing services to taxonomists for standard genome sequencing and annotation.</title>
        <authorList>
            <consortium name="The Broad Institute Genomics Platform"/>
            <consortium name="The Broad Institute Genome Sequencing Center for Infectious Disease"/>
            <person name="Wu L."/>
            <person name="Ma J."/>
        </authorList>
    </citation>
    <scope>NUCLEOTIDE SEQUENCE [LARGE SCALE GENOMIC DNA]</scope>
    <source>
        <strain evidence="2 3">JCM 4788</strain>
    </source>
</reference>
<protein>
    <submittedName>
        <fullName evidence="2">Uncharacterized protein</fullName>
    </submittedName>
</protein>
<feature type="region of interest" description="Disordered" evidence="1">
    <location>
        <begin position="76"/>
        <end position="118"/>
    </location>
</feature>
<accession>A0ABN0Z8R0</accession>
<evidence type="ECO:0000313" key="3">
    <source>
        <dbReference type="Proteomes" id="UP001500879"/>
    </source>
</evidence>
<dbReference type="EMBL" id="BAAABX010000090">
    <property type="protein sequence ID" value="GAA0437969.1"/>
    <property type="molecule type" value="Genomic_DNA"/>
</dbReference>
<feature type="compositionally biased region" description="Polar residues" evidence="1">
    <location>
        <begin position="98"/>
        <end position="109"/>
    </location>
</feature>
<sequence>MRRRRKILALDDKRQLRGELWFDLWMLCFAYDGSRRVDYVTSIENIRSKAISGENPATWRIGQTFSHIIYTSSSSPNPRITAPAAPGRTGTVADWTAEPTQVLTYTSPDTGKADPANP</sequence>
<gene>
    <name evidence="2" type="ORF">GCM10010357_69230</name>
</gene>
<evidence type="ECO:0000313" key="2">
    <source>
        <dbReference type="EMBL" id="GAA0437969.1"/>
    </source>
</evidence>
<evidence type="ECO:0000256" key="1">
    <source>
        <dbReference type="SAM" id="MobiDB-lite"/>
    </source>
</evidence>
<dbReference type="Proteomes" id="UP001500879">
    <property type="component" value="Unassembled WGS sequence"/>
</dbReference>
<proteinExistence type="predicted"/>